<dbReference type="PATRIC" id="fig|1632867.3.peg.3008"/>
<feature type="domain" description="Pyruvate carboxyltransferase" evidence="15">
    <location>
        <begin position="5"/>
        <end position="268"/>
    </location>
</feature>
<dbReference type="FunFam" id="1.10.238.260:FF:000001">
    <property type="entry name" value="2-isopropylmalate synthase"/>
    <property type="match status" value="1"/>
</dbReference>
<comment type="pathway">
    <text evidence="2 14">Amino-acid biosynthesis; L-leucine biosynthesis; L-leucine from 3-methyl-2-oxobutanoate: step 1/4.</text>
</comment>
<evidence type="ECO:0000313" key="17">
    <source>
        <dbReference type="Proteomes" id="UP000033684"/>
    </source>
</evidence>
<proteinExistence type="inferred from homology"/>
<reference evidence="16 17" key="2">
    <citation type="journal article" date="2016" name="Microb. Ecol.">
        <title>Genome Characteristics of a Novel Type I Methanotroph (Sn10-6) Isolated from a Flooded Indian Rice Field.</title>
        <authorList>
            <person name="Rahalkar M.C."/>
            <person name="Pandit P.S."/>
            <person name="Dhakephalkar P.K."/>
            <person name="Pore S."/>
            <person name="Arora P."/>
            <person name="Kapse N."/>
        </authorList>
    </citation>
    <scope>NUCLEOTIDE SEQUENCE [LARGE SCALE GENOMIC DNA]</scope>
    <source>
        <strain evidence="16 17">Sn10-6</strain>
    </source>
</reference>
<dbReference type="Gene3D" id="1.10.238.260">
    <property type="match status" value="1"/>
</dbReference>
<dbReference type="GO" id="GO:0030145">
    <property type="term" value="F:manganese ion binding"/>
    <property type="evidence" value="ECO:0007669"/>
    <property type="project" value="UniProtKB-UniRule"/>
</dbReference>
<dbReference type="UniPathway" id="UPA00048">
    <property type="reaction ID" value="UER00070"/>
</dbReference>
<evidence type="ECO:0000256" key="4">
    <source>
        <dbReference type="ARBA" id="ARBA00012973"/>
    </source>
</evidence>
<dbReference type="Pfam" id="PF08502">
    <property type="entry name" value="LeuA_dimer"/>
    <property type="match status" value="1"/>
</dbReference>
<feature type="binding site" evidence="14">
    <location>
        <position position="239"/>
    </location>
    <ligand>
        <name>Mn(2+)</name>
        <dbReference type="ChEBI" id="CHEBI:29035"/>
    </ligand>
</feature>
<dbReference type="PANTHER" id="PTHR10277">
    <property type="entry name" value="HOMOCITRATE SYNTHASE-RELATED"/>
    <property type="match status" value="1"/>
</dbReference>
<dbReference type="EC" id="2.3.3.13" evidence="4 14"/>
<sequence>MKEQLIIFDTTLRDGEQSPGASMTRDEKKVRIAKALERLRVDVIEAGFPAASPGDFEAVQAVAKVIKDSTVCGLSRALDNDIDRAGAALKDASRSRIHTFIATSPIHMQMKLHMTPEQVIEHAVRAVKRARQYTDDVEFSPEDAGRSEEDFLCRILEAVIDAGARTLNIPDTVGYSVPQQFGATIANLIHRIPNSDKAIFSVHCHNDLGLAVANSLAAVMNGARQVECTINGLGERAGNASLEEVVMAVRTRQDVFACQTRIETREILTCSKLVSSITGFPVQPNKAIVGANAFAHEAGIHQDGVLKSRETYEIMRAEDVGWSANRMVLGKHSGRNAFKTRMNELGIEFNSEEEINDAFSRFKQLADKKHEIFDEDLQALISEVGFEAEDEFVKLVSLRVCSETGEVPNAQVTLRVDNKEVTGNSEGSGAVDASFKAIEKLVQSESVLALYSVNNITNGTDSQGEVTVRLEKSGRIVNGLGADTDIVIASAKAYINAVNKLQSPDQRQHPQKTEV</sequence>
<evidence type="ECO:0000256" key="1">
    <source>
        <dbReference type="ARBA" id="ARBA00000064"/>
    </source>
</evidence>
<dbReference type="OrthoDB" id="9803573at2"/>
<dbReference type="NCBIfam" id="NF002086">
    <property type="entry name" value="PRK00915.1-3"/>
    <property type="match status" value="1"/>
</dbReference>
<keyword evidence="7 14" id="KW-0028">Amino-acid biosynthesis</keyword>
<dbReference type="NCBIfam" id="NF002087">
    <property type="entry name" value="PRK00915.1-4"/>
    <property type="match status" value="1"/>
</dbReference>
<keyword evidence="6 14" id="KW-0432">Leucine biosynthesis</keyword>
<comment type="similarity">
    <text evidence="3 14">Belongs to the alpha-IPM synthase/homocitrate synthase family. LeuA type 1 subfamily.</text>
</comment>
<dbReference type="Gene3D" id="3.30.160.270">
    <property type="match status" value="1"/>
</dbReference>
<keyword evidence="8 14" id="KW-0808">Transferase</keyword>
<dbReference type="InterPro" id="IPR013785">
    <property type="entry name" value="Aldolase_TIM"/>
</dbReference>
<feature type="binding site" evidence="14">
    <location>
        <position position="205"/>
    </location>
    <ligand>
        <name>Mn(2+)</name>
        <dbReference type="ChEBI" id="CHEBI:29035"/>
    </ligand>
</feature>
<gene>
    <name evidence="14" type="primary">leuA</name>
    <name evidence="16" type="ORF">VZ94_19125</name>
</gene>
<evidence type="ECO:0000259" key="15">
    <source>
        <dbReference type="PROSITE" id="PS50991"/>
    </source>
</evidence>
<evidence type="ECO:0000256" key="13">
    <source>
        <dbReference type="ARBA" id="ARBA00037629"/>
    </source>
</evidence>
<keyword evidence="16" id="KW-0012">Acyltransferase</keyword>
<feature type="region of interest" description="Regulatory domain" evidence="14">
    <location>
        <begin position="394"/>
        <end position="515"/>
    </location>
</feature>
<keyword evidence="11 14" id="KW-0100">Branched-chain amino acid biosynthesis</keyword>
<dbReference type="GO" id="GO:0009098">
    <property type="term" value="P:L-leucine biosynthetic process"/>
    <property type="evidence" value="ECO:0007669"/>
    <property type="project" value="UniProtKB-UniRule"/>
</dbReference>
<reference evidence="17" key="1">
    <citation type="submission" date="2015-03" db="EMBL/GenBank/DDBJ databases">
        <title>Draft genome sequence of a novel methanotroph (Sn10-6) isolated from flooded ricefield rhizosphere in India.</title>
        <authorList>
            <person name="Pandit P.S."/>
            <person name="Pore S.D."/>
            <person name="Arora P."/>
            <person name="Kapse N.G."/>
            <person name="Dhakephalkar P.K."/>
            <person name="Rahalkar M.C."/>
        </authorList>
    </citation>
    <scope>NUCLEOTIDE SEQUENCE [LARGE SCALE GENOMIC DNA]</scope>
    <source>
        <strain evidence="17">Sn10-6</strain>
    </source>
</reference>
<evidence type="ECO:0000256" key="12">
    <source>
        <dbReference type="ARBA" id="ARBA00029993"/>
    </source>
</evidence>
<evidence type="ECO:0000256" key="11">
    <source>
        <dbReference type="ARBA" id="ARBA00023304"/>
    </source>
</evidence>
<dbReference type="Gene3D" id="3.20.20.70">
    <property type="entry name" value="Aldolase class I"/>
    <property type="match status" value="1"/>
</dbReference>
<keyword evidence="10 14" id="KW-0464">Manganese</keyword>
<keyword evidence="9 14" id="KW-0479">Metal-binding</keyword>
<dbReference type="Proteomes" id="UP000033684">
    <property type="component" value="Unassembled WGS sequence"/>
</dbReference>
<comment type="catalytic activity">
    <reaction evidence="1 14">
        <text>3-methyl-2-oxobutanoate + acetyl-CoA + H2O = (2S)-2-isopropylmalate + CoA + H(+)</text>
        <dbReference type="Rhea" id="RHEA:21524"/>
        <dbReference type="ChEBI" id="CHEBI:1178"/>
        <dbReference type="ChEBI" id="CHEBI:11851"/>
        <dbReference type="ChEBI" id="CHEBI:15377"/>
        <dbReference type="ChEBI" id="CHEBI:15378"/>
        <dbReference type="ChEBI" id="CHEBI:57287"/>
        <dbReference type="ChEBI" id="CHEBI:57288"/>
        <dbReference type="EC" id="2.3.3.13"/>
    </reaction>
</comment>
<dbReference type="NCBIfam" id="TIGR00973">
    <property type="entry name" value="leuA_bact"/>
    <property type="match status" value="1"/>
</dbReference>
<dbReference type="EMBL" id="LAJX01000251">
    <property type="protein sequence ID" value="KJV05307.1"/>
    <property type="molecule type" value="Genomic_DNA"/>
</dbReference>
<dbReference type="AlphaFoldDB" id="A0A0F3IF45"/>
<dbReference type="PANTHER" id="PTHR10277:SF9">
    <property type="entry name" value="2-ISOPROPYLMALATE SYNTHASE 1, CHLOROPLASTIC-RELATED"/>
    <property type="match status" value="1"/>
</dbReference>
<evidence type="ECO:0000256" key="8">
    <source>
        <dbReference type="ARBA" id="ARBA00022679"/>
    </source>
</evidence>
<evidence type="ECO:0000256" key="6">
    <source>
        <dbReference type="ARBA" id="ARBA00022430"/>
    </source>
</evidence>
<dbReference type="Pfam" id="PF00682">
    <property type="entry name" value="HMGL-like"/>
    <property type="match status" value="1"/>
</dbReference>
<dbReference type="InterPro" id="IPR050073">
    <property type="entry name" value="2-IPM_HCS-like"/>
</dbReference>
<dbReference type="SMART" id="SM00917">
    <property type="entry name" value="LeuA_dimer"/>
    <property type="match status" value="1"/>
</dbReference>
<evidence type="ECO:0000256" key="2">
    <source>
        <dbReference type="ARBA" id="ARBA00004689"/>
    </source>
</evidence>
<protein>
    <recommendedName>
        <fullName evidence="5 14">2-isopropylmalate synthase</fullName>
        <ecNumber evidence="4 14">2.3.3.13</ecNumber>
    </recommendedName>
    <alternativeName>
        <fullName evidence="12 14">Alpha-IPM synthase</fullName>
    </alternativeName>
    <alternativeName>
        <fullName evidence="14">Alpha-isopropylmalate synthase</fullName>
    </alternativeName>
</protein>
<evidence type="ECO:0000256" key="3">
    <source>
        <dbReference type="ARBA" id="ARBA00009396"/>
    </source>
</evidence>
<dbReference type="InterPro" id="IPR054691">
    <property type="entry name" value="LeuA/HCS_post-cat"/>
</dbReference>
<dbReference type="InterPro" id="IPR000891">
    <property type="entry name" value="PYR_CT"/>
</dbReference>
<comment type="function">
    <text evidence="13 14">Catalyzes the condensation of the acetyl group of acetyl-CoA with 3-methyl-2-oxobutanoate (2-ketoisovalerate) to form 3-carboxy-3-hydroxy-4-methylpentanoate (2-isopropylmalate).</text>
</comment>
<keyword evidence="14" id="KW-0963">Cytoplasm</keyword>
<dbReference type="Pfam" id="PF22617">
    <property type="entry name" value="HCS_D2"/>
    <property type="match status" value="1"/>
</dbReference>
<keyword evidence="17" id="KW-1185">Reference proteome</keyword>
<feature type="binding site" evidence="14">
    <location>
        <position position="203"/>
    </location>
    <ligand>
        <name>Mn(2+)</name>
        <dbReference type="ChEBI" id="CHEBI:29035"/>
    </ligand>
</feature>
<dbReference type="InterPro" id="IPR005671">
    <property type="entry name" value="LeuA_bact_synth"/>
</dbReference>
<dbReference type="FunFam" id="3.20.20.70:FF:000010">
    <property type="entry name" value="2-isopropylmalate synthase"/>
    <property type="match status" value="1"/>
</dbReference>
<organism evidence="16 17">
    <name type="scientific">Methylocucumis oryzae</name>
    <dbReference type="NCBI Taxonomy" id="1632867"/>
    <lineage>
        <taxon>Bacteria</taxon>
        <taxon>Pseudomonadati</taxon>
        <taxon>Pseudomonadota</taxon>
        <taxon>Gammaproteobacteria</taxon>
        <taxon>Methylococcales</taxon>
        <taxon>Methylococcaceae</taxon>
        <taxon>Methylocucumis</taxon>
    </lineage>
</organism>
<dbReference type="RefSeq" id="WP_045780456.1">
    <property type="nucleotide sequence ID" value="NZ_LAJX01000251.1"/>
</dbReference>
<dbReference type="CDD" id="cd07940">
    <property type="entry name" value="DRE_TIM_IPMS"/>
    <property type="match status" value="1"/>
</dbReference>
<evidence type="ECO:0000256" key="9">
    <source>
        <dbReference type="ARBA" id="ARBA00022723"/>
    </source>
</evidence>
<dbReference type="SUPFAM" id="SSF110921">
    <property type="entry name" value="2-isopropylmalate synthase LeuA, allosteric (dimerisation) domain"/>
    <property type="match status" value="1"/>
</dbReference>
<evidence type="ECO:0000256" key="5">
    <source>
        <dbReference type="ARBA" id="ARBA00018198"/>
    </source>
</evidence>
<accession>A0A0F3IF45</accession>
<feature type="binding site" evidence="14">
    <location>
        <position position="14"/>
    </location>
    <ligand>
        <name>Mn(2+)</name>
        <dbReference type="ChEBI" id="CHEBI:29035"/>
    </ligand>
</feature>
<comment type="caution">
    <text evidence="16">The sequence shown here is derived from an EMBL/GenBank/DDBJ whole genome shotgun (WGS) entry which is preliminary data.</text>
</comment>
<evidence type="ECO:0000256" key="10">
    <source>
        <dbReference type="ARBA" id="ARBA00023211"/>
    </source>
</evidence>
<dbReference type="InterPro" id="IPR002034">
    <property type="entry name" value="AIPM/Hcit_synth_CS"/>
</dbReference>
<comment type="cofactor">
    <cofactor evidence="14">
        <name>Mn(2+)</name>
        <dbReference type="ChEBI" id="CHEBI:29035"/>
    </cofactor>
</comment>
<evidence type="ECO:0000256" key="7">
    <source>
        <dbReference type="ARBA" id="ARBA00022605"/>
    </source>
</evidence>
<dbReference type="PROSITE" id="PS50991">
    <property type="entry name" value="PYR_CT"/>
    <property type="match status" value="1"/>
</dbReference>
<evidence type="ECO:0000313" key="16">
    <source>
        <dbReference type="EMBL" id="KJV05307.1"/>
    </source>
</evidence>
<dbReference type="PROSITE" id="PS00815">
    <property type="entry name" value="AIPM_HOMOCIT_SYNTH_1"/>
    <property type="match status" value="1"/>
</dbReference>
<dbReference type="InterPro" id="IPR036230">
    <property type="entry name" value="LeuA_allosteric_dom_sf"/>
</dbReference>
<dbReference type="InterPro" id="IPR013709">
    <property type="entry name" value="2-isopropylmalate_synth_dimer"/>
</dbReference>
<dbReference type="FunFam" id="3.30.160.270:FF:000003">
    <property type="entry name" value="2-isopropylmalate synthase"/>
    <property type="match status" value="1"/>
</dbReference>
<dbReference type="GO" id="GO:0003985">
    <property type="term" value="F:acetyl-CoA C-acetyltransferase activity"/>
    <property type="evidence" value="ECO:0007669"/>
    <property type="project" value="UniProtKB-UniRule"/>
</dbReference>
<dbReference type="HAMAP" id="MF_01025">
    <property type="entry name" value="LeuA_type1"/>
    <property type="match status" value="1"/>
</dbReference>
<dbReference type="PROSITE" id="PS00816">
    <property type="entry name" value="AIPM_HOMOCIT_SYNTH_2"/>
    <property type="match status" value="1"/>
</dbReference>
<dbReference type="GO" id="GO:0005829">
    <property type="term" value="C:cytosol"/>
    <property type="evidence" value="ECO:0007669"/>
    <property type="project" value="TreeGrafter"/>
</dbReference>
<dbReference type="SUPFAM" id="SSF51569">
    <property type="entry name" value="Aldolase"/>
    <property type="match status" value="1"/>
</dbReference>
<name>A0A0F3IF45_9GAMM</name>
<dbReference type="GO" id="GO:0003852">
    <property type="term" value="F:2-isopropylmalate synthase activity"/>
    <property type="evidence" value="ECO:0007669"/>
    <property type="project" value="UniProtKB-UniRule"/>
</dbReference>
<evidence type="ECO:0000256" key="14">
    <source>
        <dbReference type="HAMAP-Rule" id="MF_01025"/>
    </source>
</evidence>
<comment type="subunit">
    <text evidence="14">Homodimer.</text>
</comment>